<evidence type="ECO:0000313" key="2">
    <source>
        <dbReference type="Proteomes" id="UP000199706"/>
    </source>
</evidence>
<proteinExistence type="predicted"/>
<dbReference type="OrthoDB" id="6615103at2"/>
<dbReference type="RefSeq" id="WP_090691364.1">
    <property type="nucleotide sequence ID" value="NZ_CADERL010000008.1"/>
</dbReference>
<protein>
    <submittedName>
        <fullName evidence="1">Uncharacterized protein</fullName>
    </submittedName>
</protein>
<gene>
    <name evidence="1" type="ORF">SAMN05216466_11959</name>
</gene>
<dbReference type="AlphaFoldDB" id="A0A1G8IZD2"/>
<reference evidence="1 2" key="1">
    <citation type="submission" date="2016-10" db="EMBL/GenBank/DDBJ databases">
        <authorList>
            <person name="de Groot N.N."/>
        </authorList>
    </citation>
    <scope>NUCLEOTIDE SEQUENCE [LARGE SCALE GENOMIC DNA]</scope>
    <source>
        <strain evidence="1 2">LMG 2247</strain>
    </source>
</reference>
<accession>A0A1G8IZD2</accession>
<organism evidence="1 2">
    <name type="scientific">Paraburkholderia phenazinium</name>
    <dbReference type="NCBI Taxonomy" id="60549"/>
    <lineage>
        <taxon>Bacteria</taxon>
        <taxon>Pseudomonadati</taxon>
        <taxon>Pseudomonadota</taxon>
        <taxon>Betaproteobacteria</taxon>
        <taxon>Burkholderiales</taxon>
        <taxon>Burkholderiaceae</taxon>
        <taxon>Paraburkholderia</taxon>
    </lineage>
</organism>
<sequence length="63" mass="6869">MEIGLSTNRLAQCLGLQPDTLRVALCRNGSYYGVKPLKLPNGRLAWPNDTVERILALNSASAQ</sequence>
<evidence type="ECO:0000313" key="1">
    <source>
        <dbReference type="EMBL" id="SDI23780.1"/>
    </source>
</evidence>
<dbReference type="EMBL" id="FNCJ01000019">
    <property type="protein sequence ID" value="SDI23780.1"/>
    <property type="molecule type" value="Genomic_DNA"/>
</dbReference>
<name>A0A1G8IZD2_9BURK</name>
<dbReference type="Proteomes" id="UP000199706">
    <property type="component" value="Unassembled WGS sequence"/>
</dbReference>